<dbReference type="PROSITE" id="PS51318">
    <property type="entry name" value="TAT"/>
    <property type="match status" value="1"/>
</dbReference>
<dbReference type="Pfam" id="PF21880">
    <property type="entry name" value="DUF6916"/>
    <property type="match status" value="1"/>
</dbReference>
<evidence type="ECO:0000259" key="2">
    <source>
        <dbReference type="Pfam" id="PF21880"/>
    </source>
</evidence>
<feature type="domain" description="DUF6916" evidence="2">
    <location>
        <begin position="53"/>
        <end position="136"/>
    </location>
</feature>
<dbReference type="AlphaFoldDB" id="A0A7Z0CLW8"/>
<name>A0A7Z0CLW8_9ACTN</name>
<accession>A0A7Z0CLW8</accession>
<protein>
    <recommendedName>
        <fullName evidence="2">DUF6916 domain-containing protein</fullName>
    </recommendedName>
</protein>
<evidence type="ECO:0000256" key="1">
    <source>
        <dbReference type="SAM" id="SignalP"/>
    </source>
</evidence>
<dbReference type="InterPro" id="IPR054209">
    <property type="entry name" value="DUF6916"/>
</dbReference>
<dbReference type="Proteomes" id="UP000562045">
    <property type="component" value="Unassembled WGS sequence"/>
</dbReference>
<feature type="chain" id="PRO_5031250582" description="DUF6916 domain-containing protein" evidence="1">
    <location>
        <begin position="31"/>
        <end position="140"/>
    </location>
</feature>
<gene>
    <name evidence="3" type="ORF">BJ993_000295</name>
</gene>
<feature type="signal peptide" evidence="1">
    <location>
        <begin position="1"/>
        <end position="30"/>
    </location>
</feature>
<comment type="caution">
    <text evidence="3">The sequence shown here is derived from an EMBL/GenBank/DDBJ whole genome shotgun (WGS) entry which is preliminary data.</text>
</comment>
<reference evidence="3 4" key="1">
    <citation type="submission" date="2020-07" db="EMBL/GenBank/DDBJ databases">
        <title>Sequencing the genomes of 1000 actinobacteria strains.</title>
        <authorList>
            <person name="Klenk H.-P."/>
        </authorList>
    </citation>
    <scope>NUCLEOTIDE SEQUENCE [LARGE SCALE GENOMIC DNA]</scope>
    <source>
        <strain evidence="3 4">DSM 15131</strain>
    </source>
</reference>
<dbReference type="EMBL" id="JACBZM010000001">
    <property type="protein sequence ID" value="NYI43215.1"/>
    <property type="molecule type" value="Genomic_DNA"/>
</dbReference>
<dbReference type="RefSeq" id="WP_179647481.1">
    <property type="nucleotide sequence ID" value="NZ_JACBZM010000001.1"/>
</dbReference>
<organism evidence="3 4">
    <name type="scientific">Nocardioides aromaticivorans</name>
    <dbReference type="NCBI Taxonomy" id="200618"/>
    <lineage>
        <taxon>Bacteria</taxon>
        <taxon>Bacillati</taxon>
        <taxon>Actinomycetota</taxon>
        <taxon>Actinomycetes</taxon>
        <taxon>Propionibacteriales</taxon>
        <taxon>Nocardioidaceae</taxon>
        <taxon>Nocardioides</taxon>
    </lineage>
</organism>
<evidence type="ECO:0000313" key="3">
    <source>
        <dbReference type="EMBL" id="NYI43215.1"/>
    </source>
</evidence>
<evidence type="ECO:0000313" key="4">
    <source>
        <dbReference type="Proteomes" id="UP000562045"/>
    </source>
</evidence>
<dbReference type="InterPro" id="IPR006311">
    <property type="entry name" value="TAT_signal"/>
</dbReference>
<proteinExistence type="predicted"/>
<sequence length="140" mass="14836">MSDLTRRAVIGASATGLAATVVAVGPPATAAPAPAAAAVQPVTRGATLYRRGRFAKRRTRAFWVAGPGVRLSMKLVAVTDLSSGGARGSLRSFELTFRARRRGPEQGTYTVSRSQFAATSLFLVPTDASRRTYRAVVNNR</sequence>
<keyword evidence="1" id="KW-0732">Signal</keyword>